<dbReference type="RefSeq" id="WP_109767526.1">
    <property type="nucleotide sequence ID" value="NZ_QFWV02000008.1"/>
</dbReference>
<dbReference type="EMBL" id="QFWV02000008">
    <property type="protein sequence ID" value="RKF05997.1"/>
    <property type="molecule type" value="Genomic_DNA"/>
</dbReference>
<feature type="compositionally biased region" description="Low complexity" evidence="1">
    <location>
        <begin position="444"/>
        <end position="460"/>
    </location>
</feature>
<name>A0A3A8A6R2_9HYPH</name>
<keyword evidence="2" id="KW-0472">Membrane</keyword>
<keyword evidence="2" id="KW-1133">Transmembrane helix</keyword>
<dbReference type="OrthoDB" id="8442940at2"/>
<reference evidence="3 4" key="1">
    <citation type="journal article" date="2018" name="Int. J. Syst. Bacteriol.">
        <title>Oceaniradius stylonemae gen. nov., sp. nov., isolated from a red alga, Stylonema cornu-cervi.</title>
        <authorList>
            <person name="Jeong S."/>
        </authorList>
    </citation>
    <scope>NUCLEOTIDE SEQUENCE [LARGE SCALE GENOMIC DNA]</scope>
    <source>
        <strain evidence="3 4">StC1</strain>
    </source>
</reference>
<evidence type="ECO:0000256" key="1">
    <source>
        <dbReference type="SAM" id="MobiDB-lite"/>
    </source>
</evidence>
<dbReference type="Proteomes" id="UP000246132">
    <property type="component" value="Unassembled WGS sequence"/>
</dbReference>
<evidence type="ECO:0000313" key="4">
    <source>
        <dbReference type="Proteomes" id="UP000246132"/>
    </source>
</evidence>
<evidence type="ECO:0000256" key="2">
    <source>
        <dbReference type="SAM" id="Phobius"/>
    </source>
</evidence>
<sequence>MADFAAILKKTLDKMGETTPEVRAQVYDKARQTVQRQIDAMASQPPQAAIDRQFEKLESAIAEIEAGYAAPIPDEVPADAEPDQPPAAEPEPAEPDQPAEPEATVEPEPAPEAVFVGETVPEAEPEPEPDEASELEPEPDAAPEPEPEGAADTVAEQPADPWQAPSADVSADETVFDEPVVPDAPSFDTPAEPDPTVDDVISSLDDVVAGQADTVPEDPFALDTPPDGGGLERPPDADAEPPMPRAEDHDPLLDFLSEERETMAEADSDADRAVDVLFGEPVAGTAPDVAATSGAGNDLIGEPADADVAEPAEKPRRGGWLIAAAVLVVLLAGGGYAAYVNQEPLRAFLSGLGGTASQTDEGDVPVRTVETTPVNADSGDAGEDAPAEATPPETVDAGSGDDGIQKFTQRLTEDGREIDEGPAPGAVAPGEGSSVAGQTAGSEDATAPDAGTPGAPATDAQDGIAVGQRTIFYEERTGTQPGTAMQGSTVWSVVQESPGGDLPLEPAIRAQSSIPDLGLALEVTIRRNGDVTFPASHIVELFFTVPDTFEGRGIADVQRITFKNTEQDPGSALIAVPAPIDTNIFLVALTDAQTAVQTNTSLMLSQGWVDIPMQYVSGRRALITLEKGAAGDAVFREVFEAWEAAPLGDASGG</sequence>
<evidence type="ECO:0000313" key="3">
    <source>
        <dbReference type="EMBL" id="RKF05997.1"/>
    </source>
</evidence>
<feature type="region of interest" description="Disordered" evidence="1">
    <location>
        <begin position="285"/>
        <end position="314"/>
    </location>
</feature>
<keyword evidence="4" id="KW-1185">Reference proteome</keyword>
<dbReference type="AlphaFoldDB" id="A0A3A8A6R2"/>
<keyword evidence="2" id="KW-0812">Transmembrane</keyword>
<proteinExistence type="predicted"/>
<accession>A0A3A8A6R2</accession>
<gene>
    <name evidence="3" type="ORF">DEM25_015715</name>
</gene>
<protein>
    <submittedName>
        <fullName evidence="3">Uncharacterized protein</fullName>
    </submittedName>
</protein>
<feature type="transmembrane region" description="Helical" evidence="2">
    <location>
        <begin position="320"/>
        <end position="339"/>
    </location>
</feature>
<feature type="region of interest" description="Disordered" evidence="1">
    <location>
        <begin position="65"/>
        <end position="250"/>
    </location>
</feature>
<feature type="compositionally biased region" description="Low complexity" evidence="1">
    <location>
        <begin position="421"/>
        <end position="430"/>
    </location>
</feature>
<feature type="compositionally biased region" description="Acidic residues" evidence="1">
    <location>
        <begin position="91"/>
        <end position="105"/>
    </location>
</feature>
<feature type="region of interest" description="Disordered" evidence="1">
    <location>
        <begin position="371"/>
        <end position="463"/>
    </location>
</feature>
<feature type="compositionally biased region" description="Acidic residues" evidence="1">
    <location>
        <begin position="121"/>
        <end position="149"/>
    </location>
</feature>
<feature type="compositionally biased region" description="Low complexity" evidence="1">
    <location>
        <begin position="198"/>
        <end position="208"/>
    </location>
</feature>
<organism evidence="3 4">
    <name type="scientific">Oceaniradius stylonematis</name>
    <dbReference type="NCBI Taxonomy" id="2184161"/>
    <lineage>
        <taxon>Bacteria</taxon>
        <taxon>Pseudomonadati</taxon>
        <taxon>Pseudomonadota</taxon>
        <taxon>Alphaproteobacteria</taxon>
        <taxon>Hyphomicrobiales</taxon>
        <taxon>Ahrensiaceae</taxon>
        <taxon>Oceaniradius</taxon>
    </lineage>
</organism>
<comment type="caution">
    <text evidence="3">The sequence shown here is derived from an EMBL/GenBank/DDBJ whole genome shotgun (WGS) entry which is preliminary data.</text>
</comment>